<proteinExistence type="predicted"/>
<feature type="chain" id="PRO_5034776871" evidence="1">
    <location>
        <begin position="23"/>
        <end position="335"/>
    </location>
</feature>
<sequence length="335" mass="36299">MAMFAFHCVLLALIGLDYKALKKKNFDVLRAWEPVLRGVNEIPCPALCIFSGYVVTDAKSKLSLEENTRHGLPTFELKVSNPRQPPTLIPVPPPPFLCPPFLALTPLDELVACTSIDPPPSLPLPPFPGRVSKLPGSLNSRSLWESASDHVLDLSPFGMQPAKNLEADYKLDQIKAQLYSPSSFGVSFSKAEAEESVLHDQETSSDSDTINSSLLVSWSDLCGPPPPHKVPSPARSPSPAVDLIDAYYHLDQQLRPNYQFASSHLNGLLATLPLSTVSAPSMPGAWRLKSPKTPARRSLVDISLSSAVRLSCPRPPAIIAAHRVILCSPASETSC</sequence>
<evidence type="ECO:0000256" key="1">
    <source>
        <dbReference type="SAM" id="SignalP"/>
    </source>
</evidence>
<evidence type="ECO:0000313" key="2">
    <source>
        <dbReference type="EMBL" id="KAF5360109.1"/>
    </source>
</evidence>
<accession>A0A8H5G837</accession>
<comment type="caution">
    <text evidence="2">The sequence shown here is derived from an EMBL/GenBank/DDBJ whole genome shotgun (WGS) entry which is preliminary data.</text>
</comment>
<evidence type="ECO:0000313" key="3">
    <source>
        <dbReference type="Proteomes" id="UP000518752"/>
    </source>
</evidence>
<gene>
    <name evidence="2" type="ORF">D9757_011736</name>
</gene>
<dbReference type="EMBL" id="JAACJN010000218">
    <property type="protein sequence ID" value="KAF5360109.1"/>
    <property type="molecule type" value="Genomic_DNA"/>
</dbReference>
<organism evidence="2 3">
    <name type="scientific">Collybiopsis confluens</name>
    <dbReference type="NCBI Taxonomy" id="2823264"/>
    <lineage>
        <taxon>Eukaryota</taxon>
        <taxon>Fungi</taxon>
        <taxon>Dikarya</taxon>
        <taxon>Basidiomycota</taxon>
        <taxon>Agaricomycotina</taxon>
        <taxon>Agaricomycetes</taxon>
        <taxon>Agaricomycetidae</taxon>
        <taxon>Agaricales</taxon>
        <taxon>Marasmiineae</taxon>
        <taxon>Omphalotaceae</taxon>
        <taxon>Collybiopsis</taxon>
    </lineage>
</organism>
<dbReference type="Proteomes" id="UP000518752">
    <property type="component" value="Unassembled WGS sequence"/>
</dbReference>
<dbReference type="AlphaFoldDB" id="A0A8H5G837"/>
<name>A0A8H5G837_9AGAR</name>
<reference evidence="2 3" key="1">
    <citation type="journal article" date="2020" name="ISME J.">
        <title>Uncovering the hidden diversity of litter-decomposition mechanisms in mushroom-forming fungi.</title>
        <authorList>
            <person name="Floudas D."/>
            <person name="Bentzer J."/>
            <person name="Ahren D."/>
            <person name="Johansson T."/>
            <person name="Persson P."/>
            <person name="Tunlid A."/>
        </authorList>
    </citation>
    <scope>NUCLEOTIDE SEQUENCE [LARGE SCALE GENOMIC DNA]</scope>
    <source>
        <strain evidence="2 3">CBS 406.79</strain>
    </source>
</reference>
<protein>
    <submittedName>
        <fullName evidence="2">Uncharacterized protein</fullName>
    </submittedName>
</protein>
<feature type="signal peptide" evidence="1">
    <location>
        <begin position="1"/>
        <end position="22"/>
    </location>
</feature>
<keyword evidence="1" id="KW-0732">Signal</keyword>
<keyword evidence="3" id="KW-1185">Reference proteome</keyword>